<feature type="region of interest" description="Disordered" evidence="1">
    <location>
        <begin position="1"/>
        <end position="87"/>
    </location>
</feature>
<evidence type="ECO:0000313" key="3">
    <source>
        <dbReference type="Proteomes" id="UP001558652"/>
    </source>
</evidence>
<name>A0ABD0YDB1_9HEMI</name>
<reference evidence="2 3" key="1">
    <citation type="submission" date="2024-07" db="EMBL/GenBank/DDBJ databases">
        <title>Chromosome-level genome assembly of the water stick insect Ranatra chinensis (Heteroptera: Nepidae).</title>
        <authorList>
            <person name="Liu X."/>
        </authorList>
    </citation>
    <scope>NUCLEOTIDE SEQUENCE [LARGE SCALE GENOMIC DNA]</scope>
    <source>
        <strain evidence="2">Cailab_2021Rc</strain>
        <tissue evidence="2">Muscle</tissue>
    </source>
</reference>
<proteinExistence type="predicted"/>
<gene>
    <name evidence="2" type="ORF">AAG570_013824</name>
</gene>
<dbReference type="AlphaFoldDB" id="A0ABD0YDB1"/>
<dbReference type="Proteomes" id="UP001558652">
    <property type="component" value="Unassembled WGS sequence"/>
</dbReference>
<protein>
    <submittedName>
        <fullName evidence="2">Uncharacterized protein</fullName>
    </submittedName>
</protein>
<comment type="caution">
    <text evidence="2">The sequence shown here is derived from an EMBL/GenBank/DDBJ whole genome shotgun (WGS) entry which is preliminary data.</text>
</comment>
<dbReference type="EMBL" id="JBFDAA010000009">
    <property type="protein sequence ID" value="KAL1129295.1"/>
    <property type="molecule type" value="Genomic_DNA"/>
</dbReference>
<keyword evidence="3" id="KW-1185">Reference proteome</keyword>
<organism evidence="2 3">
    <name type="scientific">Ranatra chinensis</name>
    <dbReference type="NCBI Taxonomy" id="642074"/>
    <lineage>
        <taxon>Eukaryota</taxon>
        <taxon>Metazoa</taxon>
        <taxon>Ecdysozoa</taxon>
        <taxon>Arthropoda</taxon>
        <taxon>Hexapoda</taxon>
        <taxon>Insecta</taxon>
        <taxon>Pterygota</taxon>
        <taxon>Neoptera</taxon>
        <taxon>Paraneoptera</taxon>
        <taxon>Hemiptera</taxon>
        <taxon>Heteroptera</taxon>
        <taxon>Panheteroptera</taxon>
        <taxon>Nepomorpha</taxon>
        <taxon>Nepidae</taxon>
        <taxon>Ranatrinae</taxon>
        <taxon>Ranatra</taxon>
    </lineage>
</organism>
<evidence type="ECO:0000313" key="2">
    <source>
        <dbReference type="EMBL" id="KAL1129295.1"/>
    </source>
</evidence>
<accession>A0ABD0YDB1</accession>
<sequence length="118" mass="12203">MGAKASTANGDEAAGQRTFGQETGTGLLRALPGVLSGQDRQRARSLSSVQDETAGGHPASGADAGFDISESVETDTSSNGEHLDSPLPANISLGRVYTAHSLPSRIFSWNGEYSIVII</sequence>
<evidence type="ECO:0000256" key="1">
    <source>
        <dbReference type="SAM" id="MobiDB-lite"/>
    </source>
</evidence>